<organism evidence="1 2">
    <name type="scientific">Sediminibacterium ginsengisoli</name>
    <dbReference type="NCBI Taxonomy" id="413434"/>
    <lineage>
        <taxon>Bacteria</taxon>
        <taxon>Pseudomonadati</taxon>
        <taxon>Bacteroidota</taxon>
        <taxon>Chitinophagia</taxon>
        <taxon>Chitinophagales</taxon>
        <taxon>Chitinophagaceae</taxon>
        <taxon>Sediminibacterium</taxon>
    </lineage>
</organism>
<dbReference type="EMBL" id="FUWH01000001">
    <property type="protein sequence ID" value="SJZ33770.1"/>
    <property type="molecule type" value="Genomic_DNA"/>
</dbReference>
<dbReference type="STRING" id="413434.SAMN04488132_101196"/>
<keyword evidence="2" id="KW-1185">Reference proteome</keyword>
<sequence>MEAGLVKTGSYHNRVQPESLNTYALVACPDTVVRAQLAAEKEYMQTTYDAGTAAGGCIMLAHFTAREDMEATLIRWMHRIISAQKSFRVHLNRYGGVPPHSIYLGIEDHSPFRQLATEMQVVEQYIRSYGNAEVKLISQPFLPLITHLPEPVYQRITADYADRHFHAFFEIKELVLLRRSHDYDGCRQVNLFGLQPA</sequence>
<accession>A0A1T4JU89</accession>
<dbReference type="Proteomes" id="UP000190888">
    <property type="component" value="Unassembled WGS sequence"/>
</dbReference>
<dbReference type="RefSeq" id="WP_139366932.1">
    <property type="nucleotide sequence ID" value="NZ_FUWH01000001.1"/>
</dbReference>
<gene>
    <name evidence="1" type="ORF">SAMN04488132_101196</name>
</gene>
<evidence type="ECO:0008006" key="3">
    <source>
        <dbReference type="Google" id="ProtNLM"/>
    </source>
</evidence>
<proteinExistence type="predicted"/>
<dbReference type="OrthoDB" id="666946at2"/>
<reference evidence="1 2" key="1">
    <citation type="submission" date="2017-02" db="EMBL/GenBank/DDBJ databases">
        <authorList>
            <person name="Peterson S.W."/>
        </authorList>
    </citation>
    <scope>NUCLEOTIDE SEQUENCE [LARGE SCALE GENOMIC DNA]</scope>
    <source>
        <strain evidence="1 2">DSM 22335</strain>
    </source>
</reference>
<dbReference type="AlphaFoldDB" id="A0A1T4JU89"/>
<dbReference type="SUPFAM" id="SSF55144">
    <property type="entry name" value="LigT-like"/>
    <property type="match status" value="1"/>
</dbReference>
<evidence type="ECO:0000313" key="2">
    <source>
        <dbReference type="Proteomes" id="UP000190888"/>
    </source>
</evidence>
<dbReference type="InterPro" id="IPR009097">
    <property type="entry name" value="Cyclic_Pdiesterase"/>
</dbReference>
<evidence type="ECO:0000313" key="1">
    <source>
        <dbReference type="EMBL" id="SJZ33770.1"/>
    </source>
</evidence>
<protein>
    <recommendedName>
        <fullName evidence="3">2'-5' RNA ligase superfamily protein</fullName>
    </recommendedName>
</protein>
<name>A0A1T4JU89_9BACT</name>
<dbReference type="Gene3D" id="3.90.1140.10">
    <property type="entry name" value="Cyclic phosphodiesterase"/>
    <property type="match status" value="1"/>
</dbReference>